<reference evidence="2 3" key="1">
    <citation type="submission" date="2023-10" db="EMBL/GenBank/DDBJ databases">
        <title>Glaciecola aquimarina strain GGW-M5 nov., isolated from a coastal seawater.</title>
        <authorList>
            <person name="Bayburt H."/>
            <person name="Kim J.M."/>
            <person name="Choi B.J."/>
            <person name="Jeon C.O."/>
        </authorList>
    </citation>
    <scope>NUCLEOTIDE SEQUENCE [LARGE SCALE GENOMIC DNA]</scope>
    <source>
        <strain evidence="2 3">KCTC 32108</strain>
    </source>
</reference>
<gene>
    <name evidence="2" type="ORF">RS130_00405</name>
</gene>
<dbReference type="PANTHER" id="PTHR35889">
    <property type="entry name" value="CYCLOINULO-OLIGOSACCHARIDE FRUCTANOTRANSFERASE-RELATED"/>
    <property type="match status" value="1"/>
</dbReference>
<accession>A0ABU3SRD9</accession>
<evidence type="ECO:0000313" key="3">
    <source>
        <dbReference type="Proteomes" id="UP001247805"/>
    </source>
</evidence>
<proteinExistence type="predicted"/>
<dbReference type="Proteomes" id="UP001247805">
    <property type="component" value="Unassembled WGS sequence"/>
</dbReference>
<feature type="domain" description="DUF1553" evidence="1">
    <location>
        <begin position="1"/>
        <end position="92"/>
    </location>
</feature>
<evidence type="ECO:0000259" key="1">
    <source>
        <dbReference type="Pfam" id="PF07587"/>
    </source>
</evidence>
<evidence type="ECO:0000313" key="2">
    <source>
        <dbReference type="EMBL" id="MDU0352573.1"/>
    </source>
</evidence>
<organism evidence="2 3">
    <name type="scientific">Paraglaciecola aquimarina</name>
    <dbReference type="NCBI Taxonomy" id="1235557"/>
    <lineage>
        <taxon>Bacteria</taxon>
        <taxon>Pseudomonadati</taxon>
        <taxon>Pseudomonadota</taxon>
        <taxon>Gammaproteobacteria</taxon>
        <taxon>Alteromonadales</taxon>
        <taxon>Alteromonadaceae</taxon>
        <taxon>Paraglaciecola</taxon>
    </lineage>
</organism>
<protein>
    <submittedName>
        <fullName evidence="2">DUF1553 domain-containing protein</fullName>
    </submittedName>
</protein>
<keyword evidence="3" id="KW-1185">Reference proteome</keyword>
<dbReference type="Pfam" id="PF07587">
    <property type="entry name" value="PSD1"/>
    <property type="match status" value="1"/>
</dbReference>
<dbReference type="EMBL" id="JAWDIO010000001">
    <property type="protein sequence ID" value="MDU0352573.1"/>
    <property type="molecule type" value="Genomic_DNA"/>
</dbReference>
<dbReference type="PANTHER" id="PTHR35889:SF3">
    <property type="entry name" value="F-BOX DOMAIN-CONTAINING PROTEIN"/>
    <property type="match status" value="1"/>
</dbReference>
<dbReference type="RefSeq" id="WP_316024355.1">
    <property type="nucleotide sequence ID" value="NZ_JAWDIO010000001.1"/>
</dbReference>
<dbReference type="InterPro" id="IPR022655">
    <property type="entry name" value="DUF1553"/>
</dbReference>
<name>A0ABU3SRD9_9ALTE</name>
<comment type="caution">
    <text evidence="2">The sequence shown here is derived from an EMBL/GenBank/DDBJ whole genome shotgun (WGS) entry which is preliminary data.</text>
</comment>
<sequence length="133" mass="15157">MYTFIKRAFMYPSFLTFDMETREISHERRLPTNTPLQALVTLNDPVYHEAAQALGQSMFANIMAKDQSSAIRYGFKKVVSREPDANELKRLEIALYEISKDIKDSDLAPNLRVGAKWTAMASVLLNLDIALTR</sequence>